<dbReference type="eggNOG" id="ENOG5030YVT">
    <property type="taxonomic scope" value="Bacteria"/>
</dbReference>
<protein>
    <submittedName>
        <fullName evidence="2">Uncharacterized protein</fullName>
    </submittedName>
</protein>
<gene>
    <name evidence="2" type="ORF">ATO12_20925</name>
</gene>
<accession>A0A023BRJ9</accession>
<keyword evidence="1" id="KW-1133">Transmembrane helix</keyword>
<reference evidence="2 3" key="1">
    <citation type="submission" date="2014-04" db="EMBL/GenBank/DDBJ databases">
        <title>Aquimarina sp. 22II-S11-z7 Genome Sequencing.</title>
        <authorList>
            <person name="Lai Q."/>
        </authorList>
    </citation>
    <scope>NUCLEOTIDE SEQUENCE [LARGE SCALE GENOMIC DNA]</scope>
    <source>
        <strain evidence="2 3">22II-S11-z7</strain>
    </source>
</reference>
<feature type="transmembrane region" description="Helical" evidence="1">
    <location>
        <begin position="84"/>
        <end position="102"/>
    </location>
</feature>
<evidence type="ECO:0000313" key="3">
    <source>
        <dbReference type="Proteomes" id="UP000023541"/>
    </source>
</evidence>
<dbReference type="EMBL" id="AQRA01000007">
    <property type="protein sequence ID" value="EZH72602.1"/>
    <property type="molecule type" value="Genomic_DNA"/>
</dbReference>
<dbReference type="Proteomes" id="UP000023541">
    <property type="component" value="Unassembled WGS sequence"/>
</dbReference>
<dbReference type="OrthoDB" id="1163669at2"/>
<keyword evidence="1" id="KW-0472">Membrane</keyword>
<organism evidence="2 3">
    <name type="scientific">Aquimarina atlantica</name>
    <dbReference type="NCBI Taxonomy" id="1317122"/>
    <lineage>
        <taxon>Bacteria</taxon>
        <taxon>Pseudomonadati</taxon>
        <taxon>Bacteroidota</taxon>
        <taxon>Flavobacteriia</taxon>
        <taxon>Flavobacteriales</taxon>
        <taxon>Flavobacteriaceae</taxon>
        <taxon>Aquimarina</taxon>
    </lineage>
</organism>
<keyword evidence="3" id="KW-1185">Reference proteome</keyword>
<evidence type="ECO:0000256" key="1">
    <source>
        <dbReference type="SAM" id="Phobius"/>
    </source>
</evidence>
<dbReference type="AlphaFoldDB" id="A0A023BRJ9"/>
<sequence>MKTIHNINKWSFIITLILYLTIYYGLLAQIFLGGIQVTLAITLFMYWRKFNNQQKKHLLIYSCLTIIYGLLCLTDIMNSDFAPIFLFIIPMTIAGYFVYTTYKIKKISYEFKYNSI</sequence>
<name>A0A023BRJ9_9FLAO</name>
<evidence type="ECO:0000313" key="2">
    <source>
        <dbReference type="EMBL" id="EZH72602.1"/>
    </source>
</evidence>
<dbReference type="STRING" id="1317122.ATO12_20925"/>
<feature type="transmembrane region" description="Helical" evidence="1">
    <location>
        <begin position="59"/>
        <end position="78"/>
    </location>
</feature>
<dbReference type="RefSeq" id="WP_034243789.1">
    <property type="nucleotide sequence ID" value="NZ_AQRA01000007.1"/>
</dbReference>
<proteinExistence type="predicted"/>
<comment type="caution">
    <text evidence="2">The sequence shown here is derived from an EMBL/GenBank/DDBJ whole genome shotgun (WGS) entry which is preliminary data.</text>
</comment>
<keyword evidence="1" id="KW-0812">Transmembrane</keyword>